<keyword evidence="1" id="KW-0175">Coiled coil</keyword>
<feature type="compositionally biased region" description="Polar residues" evidence="2">
    <location>
        <begin position="475"/>
        <end position="485"/>
    </location>
</feature>
<gene>
    <name evidence="3" type="ORF">ALEPTO_LOCUS5661</name>
</gene>
<feature type="compositionally biased region" description="Polar residues" evidence="2">
    <location>
        <begin position="316"/>
        <end position="333"/>
    </location>
</feature>
<accession>A0A9N9AZM1</accession>
<evidence type="ECO:0000313" key="4">
    <source>
        <dbReference type="Proteomes" id="UP000789508"/>
    </source>
</evidence>
<reference evidence="3" key="1">
    <citation type="submission" date="2021-06" db="EMBL/GenBank/DDBJ databases">
        <authorList>
            <person name="Kallberg Y."/>
            <person name="Tangrot J."/>
            <person name="Rosling A."/>
        </authorList>
    </citation>
    <scope>NUCLEOTIDE SEQUENCE</scope>
    <source>
        <strain evidence="3">FL130A</strain>
    </source>
</reference>
<comment type="caution">
    <text evidence="3">The sequence shown here is derived from an EMBL/GenBank/DDBJ whole genome shotgun (WGS) entry which is preliminary data.</text>
</comment>
<protein>
    <submittedName>
        <fullName evidence="3">13190_t:CDS:1</fullName>
    </submittedName>
</protein>
<dbReference type="PANTHER" id="PTHR40130:SF1">
    <property type="entry name" value="SPINDLE POLE BODY-ASSOCIATED PROTEIN CUT12 DOMAIN-CONTAINING PROTEIN"/>
    <property type="match status" value="1"/>
</dbReference>
<feature type="region of interest" description="Disordered" evidence="2">
    <location>
        <begin position="497"/>
        <end position="575"/>
    </location>
</feature>
<organism evidence="3 4">
    <name type="scientific">Ambispora leptoticha</name>
    <dbReference type="NCBI Taxonomy" id="144679"/>
    <lineage>
        <taxon>Eukaryota</taxon>
        <taxon>Fungi</taxon>
        <taxon>Fungi incertae sedis</taxon>
        <taxon>Mucoromycota</taxon>
        <taxon>Glomeromycotina</taxon>
        <taxon>Glomeromycetes</taxon>
        <taxon>Archaeosporales</taxon>
        <taxon>Ambisporaceae</taxon>
        <taxon>Ambispora</taxon>
    </lineage>
</organism>
<keyword evidence="4" id="KW-1185">Reference proteome</keyword>
<dbReference type="SUPFAM" id="SSF140361">
    <property type="entry name" value="MIT domain-like"/>
    <property type="match status" value="1"/>
</dbReference>
<dbReference type="OrthoDB" id="3197614at2759"/>
<dbReference type="Proteomes" id="UP000789508">
    <property type="component" value="Unassembled WGS sequence"/>
</dbReference>
<feature type="region of interest" description="Disordered" evidence="2">
    <location>
        <begin position="622"/>
        <end position="641"/>
    </location>
</feature>
<feature type="compositionally biased region" description="Polar residues" evidence="2">
    <location>
        <begin position="629"/>
        <end position="639"/>
    </location>
</feature>
<feature type="coiled-coil region" evidence="1">
    <location>
        <begin position="346"/>
        <end position="373"/>
    </location>
</feature>
<sequence>MEETPVNAAHAYANAAEEYEEKEQWSKAMEAHFRAAEQFLQATNYTSNPEAVRTLKLLYANHTRQGKDLKRRLSKQSQTSSHQKQEHFSSSIGGADEQQPQKQSSPSSSSRNKAQNSSSQTLINDNNSNNDQVDQPGRPYSGSAAHRLQQQRQIEKLQQTSRSSTSPYANRRMKDYQLESNSSSSTLGVIPRENIASSMNPLNNSTVSSVEESYMVLRGNNDSADDDDPFNKFWQIVESLVSKVSNPVAFATVPLNGTDALSLTDPRLLSDSTVDALSIPPENKLNDRTFIEHKIDGAASTMMESFYIIPDDKKPSSSNTLPKHQQTLSTLTSGKKKAAPTINKTIEEYALENQQLKLIVDKLSKQMLDYEKAAEENSMLKSSIMQFKNDVEKQAKRIKYSQELRSSVMVRQLSPESSTVSHSSYLQRRIKELEEELRLVKLDNDKQKAQMAKYRERWEKLKESAKKKRSEKQAESLSGSPRSALTIVTNQEYNYLQERPSSPSTSYSRLSNSPQLSPSTTPRTPTPRTPTPTLSLRRSMSQPVDLSKQRQGVSAVLDSPTQSSNGGGISKATNNIGITAHERTPVPPTTTIVHATATGSPTRLTHARSNSISSNDFPFAISQPELKRPNSSGSLTPSHMYNADLEPTLSYRRDSAPTKYVRRYSSTSISTINASGTSSAQSVYHNAPLAASDI</sequence>
<feature type="region of interest" description="Disordered" evidence="2">
    <location>
        <begin position="65"/>
        <end position="185"/>
    </location>
</feature>
<dbReference type="Gene3D" id="1.20.58.80">
    <property type="entry name" value="Phosphotransferase system, lactose/cellobiose-type IIA subunit"/>
    <property type="match status" value="1"/>
</dbReference>
<feature type="compositionally biased region" description="Low complexity" evidence="2">
    <location>
        <begin position="7"/>
        <end position="16"/>
    </location>
</feature>
<feature type="compositionally biased region" description="Low complexity" evidence="2">
    <location>
        <begin position="500"/>
        <end position="523"/>
    </location>
</feature>
<proteinExistence type="predicted"/>
<dbReference type="AlphaFoldDB" id="A0A9N9AZM1"/>
<evidence type="ECO:0000313" key="3">
    <source>
        <dbReference type="EMBL" id="CAG8546412.1"/>
    </source>
</evidence>
<feature type="region of interest" description="Disordered" evidence="2">
    <location>
        <begin position="464"/>
        <end position="485"/>
    </location>
</feature>
<dbReference type="PANTHER" id="PTHR40130">
    <property type="entry name" value="EXPRESSED PROTEIN"/>
    <property type="match status" value="1"/>
</dbReference>
<evidence type="ECO:0000256" key="1">
    <source>
        <dbReference type="SAM" id="Coils"/>
    </source>
</evidence>
<feature type="region of interest" description="Disordered" evidence="2">
    <location>
        <begin position="313"/>
        <end position="336"/>
    </location>
</feature>
<evidence type="ECO:0000256" key="2">
    <source>
        <dbReference type="SAM" id="MobiDB-lite"/>
    </source>
</evidence>
<dbReference type="EMBL" id="CAJVPS010001663">
    <property type="protein sequence ID" value="CAG8546412.1"/>
    <property type="molecule type" value="Genomic_DNA"/>
</dbReference>
<feature type="compositionally biased region" description="Low complexity" evidence="2">
    <location>
        <begin position="98"/>
        <end position="131"/>
    </location>
</feature>
<name>A0A9N9AZM1_9GLOM</name>
<feature type="region of interest" description="Disordered" evidence="2">
    <location>
        <begin position="1"/>
        <end position="23"/>
    </location>
</feature>
<feature type="compositionally biased region" description="Low complexity" evidence="2">
    <location>
        <begin position="147"/>
        <end position="159"/>
    </location>
</feature>
<feature type="compositionally biased region" description="Polar residues" evidence="2">
    <location>
        <begin position="540"/>
        <end position="552"/>
    </location>
</feature>